<dbReference type="InterPro" id="IPR001810">
    <property type="entry name" value="F-box_dom"/>
</dbReference>
<organism evidence="3 4">
    <name type="scientific">Oculimacula yallundae</name>
    <dbReference type="NCBI Taxonomy" id="86028"/>
    <lineage>
        <taxon>Eukaryota</taxon>
        <taxon>Fungi</taxon>
        <taxon>Dikarya</taxon>
        <taxon>Ascomycota</taxon>
        <taxon>Pezizomycotina</taxon>
        <taxon>Leotiomycetes</taxon>
        <taxon>Helotiales</taxon>
        <taxon>Ploettnerulaceae</taxon>
        <taxon>Oculimacula</taxon>
    </lineage>
</organism>
<dbReference type="EMBL" id="JAZHXI010000001">
    <property type="protein sequence ID" value="KAL2075541.1"/>
    <property type="molecule type" value="Genomic_DNA"/>
</dbReference>
<evidence type="ECO:0000313" key="4">
    <source>
        <dbReference type="Proteomes" id="UP001595075"/>
    </source>
</evidence>
<proteinExistence type="predicted"/>
<feature type="region of interest" description="Disordered" evidence="1">
    <location>
        <begin position="470"/>
        <end position="510"/>
    </location>
</feature>
<name>A0ABR4D2G2_9HELO</name>
<keyword evidence="4" id="KW-1185">Reference proteome</keyword>
<feature type="domain" description="F-box" evidence="2">
    <location>
        <begin position="287"/>
        <end position="331"/>
    </location>
</feature>
<dbReference type="Proteomes" id="UP001595075">
    <property type="component" value="Unassembled WGS sequence"/>
</dbReference>
<comment type="caution">
    <text evidence="3">The sequence shown here is derived from an EMBL/GenBank/DDBJ whole genome shotgun (WGS) entry which is preliminary data.</text>
</comment>
<evidence type="ECO:0000259" key="2">
    <source>
        <dbReference type="PROSITE" id="PS50181"/>
    </source>
</evidence>
<gene>
    <name evidence="3" type="ORF">VTL71DRAFT_484</name>
</gene>
<sequence length="510" mass="57595">MIPHTEKSCQICAVSFNIGRVRTIHEPVSSGWDPTGSPYHHRDATSSLCSRYPSESGCQNVVVETPPDVHAESRYQHLAGPGCTFKGGYNGNRISETEMRGSNRVRYILREPVDVGVEGGKSEFFVSAETIDTPIERGSGTLREELYGVNSFVGQNYPMSGYRGEDDVAIPVHDACWKIFERVSMKKLGRVDLDGFVALWWREACGGCGFKGLNQDSVLRDLKEKWWMHRTGTEYLAANPVAIPGFHLAMRGVYAETPRGDGAFMTRASSGMPPRRNAVMRRHQNSTDPFNELPTELKNKVLEKLSPKEIANLRLSSRSFRQLPKQIFKQLIEEELPWFWEVDEIRDEIETQYQEDFKEQYGDDLDLLQGIIPPAWFAFVKERMDKIPMDINWLQVYKQLKVLERGSLGLRNRVRIWGVAEEVVAMIEGMRNGLDTSGGFVVYPKEMTKDGDEKDHSCCPGCVNVQIELEDEDEDDEDIFEKSSAEDNSGGSSEGYVSEDASSSEEEAED</sequence>
<accession>A0ABR4D2G2</accession>
<dbReference type="SUPFAM" id="SSF81383">
    <property type="entry name" value="F-box domain"/>
    <property type="match status" value="1"/>
</dbReference>
<evidence type="ECO:0000256" key="1">
    <source>
        <dbReference type="SAM" id="MobiDB-lite"/>
    </source>
</evidence>
<dbReference type="Pfam" id="PF00646">
    <property type="entry name" value="F-box"/>
    <property type="match status" value="1"/>
</dbReference>
<dbReference type="PROSITE" id="PS50181">
    <property type="entry name" value="FBOX"/>
    <property type="match status" value="1"/>
</dbReference>
<evidence type="ECO:0000313" key="3">
    <source>
        <dbReference type="EMBL" id="KAL2075541.1"/>
    </source>
</evidence>
<reference evidence="3 4" key="1">
    <citation type="journal article" date="2024" name="Commun. Biol.">
        <title>Comparative genomic analysis of thermophilic fungi reveals convergent evolutionary adaptations and gene losses.</title>
        <authorList>
            <person name="Steindorff A.S."/>
            <person name="Aguilar-Pontes M.V."/>
            <person name="Robinson A.J."/>
            <person name="Andreopoulos B."/>
            <person name="LaButti K."/>
            <person name="Kuo A."/>
            <person name="Mondo S."/>
            <person name="Riley R."/>
            <person name="Otillar R."/>
            <person name="Haridas S."/>
            <person name="Lipzen A."/>
            <person name="Grimwood J."/>
            <person name="Schmutz J."/>
            <person name="Clum A."/>
            <person name="Reid I.D."/>
            <person name="Moisan M.C."/>
            <person name="Butler G."/>
            <person name="Nguyen T.T.M."/>
            <person name="Dewar K."/>
            <person name="Conant G."/>
            <person name="Drula E."/>
            <person name="Henrissat B."/>
            <person name="Hansel C."/>
            <person name="Singer S."/>
            <person name="Hutchinson M.I."/>
            <person name="de Vries R.P."/>
            <person name="Natvig D.O."/>
            <person name="Powell A.J."/>
            <person name="Tsang A."/>
            <person name="Grigoriev I.V."/>
        </authorList>
    </citation>
    <scope>NUCLEOTIDE SEQUENCE [LARGE SCALE GENOMIC DNA]</scope>
    <source>
        <strain evidence="3 4">CBS 494.80</strain>
    </source>
</reference>
<feature type="compositionally biased region" description="Acidic residues" evidence="1">
    <location>
        <begin position="470"/>
        <end position="479"/>
    </location>
</feature>
<protein>
    <recommendedName>
        <fullName evidence="2">F-box domain-containing protein</fullName>
    </recommendedName>
</protein>
<dbReference type="InterPro" id="IPR036047">
    <property type="entry name" value="F-box-like_dom_sf"/>
</dbReference>